<evidence type="ECO:0000313" key="16">
    <source>
        <dbReference type="Proteomes" id="UP001207930"/>
    </source>
</evidence>
<comment type="subcellular location">
    <subcellularLocation>
        <location evidence="3">Cytoplasm</location>
    </subcellularLocation>
</comment>
<reference evidence="15 16" key="1">
    <citation type="submission" date="2022-10" db="EMBL/GenBank/DDBJ databases">
        <title>Luteolibacter flavescens strain MCCC 1K03193, whole genome shotgun sequencing project.</title>
        <authorList>
            <person name="Zhao G."/>
            <person name="Shen L."/>
        </authorList>
    </citation>
    <scope>NUCLEOTIDE SEQUENCE [LARGE SCALE GENOMIC DNA]</scope>
    <source>
        <strain evidence="15 16">MCCC 1K03193</strain>
    </source>
</reference>
<dbReference type="InterPro" id="IPR036505">
    <property type="entry name" value="Amidase/PGRP_sf"/>
</dbReference>
<keyword evidence="7" id="KW-0479">Metal-binding</keyword>
<gene>
    <name evidence="15" type="ORF">OKA04_19900</name>
</gene>
<dbReference type="InterPro" id="IPR011050">
    <property type="entry name" value="Pectin_lyase_fold/virulence"/>
</dbReference>
<evidence type="ECO:0000256" key="2">
    <source>
        <dbReference type="ARBA" id="ARBA00001947"/>
    </source>
</evidence>
<comment type="similarity">
    <text evidence="4">Belongs to the N-acetylmuramoyl-L-alanine amidase 2 family.</text>
</comment>
<organism evidence="15 16">
    <name type="scientific">Luteolibacter flavescens</name>
    <dbReference type="NCBI Taxonomy" id="1859460"/>
    <lineage>
        <taxon>Bacteria</taxon>
        <taxon>Pseudomonadati</taxon>
        <taxon>Verrucomicrobiota</taxon>
        <taxon>Verrucomicrobiia</taxon>
        <taxon>Verrucomicrobiales</taxon>
        <taxon>Verrucomicrobiaceae</taxon>
        <taxon>Luteolibacter</taxon>
    </lineage>
</organism>
<keyword evidence="16" id="KW-1185">Reference proteome</keyword>
<keyword evidence="9" id="KW-0862">Zinc</keyword>
<evidence type="ECO:0000256" key="6">
    <source>
        <dbReference type="ARBA" id="ARBA00022490"/>
    </source>
</evidence>
<feature type="region of interest" description="Disordered" evidence="13">
    <location>
        <begin position="1026"/>
        <end position="1059"/>
    </location>
</feature>
<comment type="cofactor">
    <cofactor evidence="2">
        <name>Zn(2+)</name>
        <dbReference type="ChEBI" id="CHEBI:29105"/>
    </cofactor>
</comment>
<evidence type="ECO:0000256" key="11">
    <source>
        <dbReference type="ARBA" id="ARBA00039257"/>
    </source>
</evidence>
<dbReference type="SUPFAM" id="SSF51126">
    <property type="entry name" value="Pectin lyase-like"/>
    <property type="match status" value="1"/>
</dbReference>
<dbReference type="Gene3D" id="3.40.80.10">
    <property type="entry name" value="Peptidoglycan recognition protein-like"/>
    <property type="match status" value="1"/>
</dbReference>
<dbReference type="CDD" id="cd06583">
    <property type="entry name" value="PGRP"/>
    <property type="match status" value="1"/>
</dbReference>
<evidence type="ECO:0000256" key="8">
    <source>
        <dbReference type="ARBA" id="ARBA00022801"/>
    </source>
</evidence>
<feature type="domain" description="N-acetylmuramoyl-L-alanine amidase" evidence="14">
    <location>
        <begin position="857"/>
        <end position="1040"/>
    </location>
</feature>
<evidence type="ECO:0000256" key="9">
    <source>
        <dbReference type="ARBA" id="ARBA00022833"/>
    </source>
</evidence>
<dbReference type="SMART" id="SM00644">
    <property type="entry name" value="Ami_2"/>
    <property type="match status" value="1"/>
</dbReference>
<dbReference type="Gene3D" id="2.160.20.10">
    <property type="entry name" value="Single-stranded right-handed beta-helix, Pectin lyase-like"/>
    <property type="match status" value="1"/>
</dbReference>
<evidence type="ECO:0000256" key="7">
    <source>
        <dbReference type="ARBA" id="ARBA00022723"/>
    </source>
</evidence>
<dbReference type="SUPFAM" id="SSF55846">
    <property type="entry name" value="N-acetylmuramoyl-L-alanine amidase-like"/>
    <property type="match status" value="1"/>
</dbReference>
<evidence type="ECO:0000256" key="13">
    <source>
        <dbReference type="SAM" id="MobiDB-lite"/>
    </source>
</evidence>
<evidence type="ECO:0000256" key="5">
    <source>
        <dbReference type="ARBA" id="ARBA00011901"/>
    </source>
</evidence>
<dbReference type="GO" id="GO:0008745">
    <property type="term" value="F:N-acetylmuramoyl-L-alanine amidase activity"/>
    <property type="evidence" value="ECO:0007669"/>
    <property type="project" value="UniProtKB-EC"/>
</dbReference>
<dbReference type="PANTHER" id="PTHR30417:SF4">
    <property type="entry name" value="1,6-ANHYDRO-N-ACETYLMURAMYL-L-ALANINE AMIDASE AMPD"/>
    <property type="match status" value="1"/>
</dbReference>
<dbReference type="SUPFAM" id="SSF50494">
    <property type="entry name" value="Trypsin-like serine proteases"/>
    <property type="match status" value="1"/>
</dbReference>
<comment type="caution">
    <text evidence="15">The sequence shown here is derived from an EMBL/GenBank/DDBJ whole genome shotgun (WGS) entry which is preliminary data.</text>
</comment>
<evidence type="ECO:0000256" key="1">
    <source>
        <dbReference type="ARBA" id="ARBA00001561"/>
    </source>
</evidence>
<dbReference type="Pfam" id="PF13229">
    <property type="entry name" value="Beta_helix"/>
    <property type="match status" value="1"/>
</dbReference>
<dbReference type="EMBL" id="JAPDDS010000014">
    <property type="protein sequence ID" value="MCW1887013.1"/>
    <property type="molecule type" value="Genomic_DNA"/>
</dbReference>
<dbReference type="PANTHER" id="PTHR30417">
    <property type="entry name" value="N-ACETYLMURAMOYL-L-ALANINE AMIDASE AMID"/>
    <property type="match status" value="1"/>
</dbReference>
<comment type="catalytic activity">
    <reaction evidence="1">
        <text>Hydrolyzes the link between N-acetylmuramoyl residues and L-amino acid residues in certain cell-wall glycopeptides.</text>
        <dbReference type="EC" id="3.5.1.28"/>
    </reaction>
</comment>
<proteinExistence type="inferred from homology"/>
<protein>
    <recommendedName>
        <fullName evidence="11">1,6-anhydro-N-acetylmuramyl-L-alanine amidase AmpD</fullName>
        <ecNumber evidence="5">3.5.1.28</ecNumber>
    </recommendedName>
    <alternativeName>
        <fullName evidence="12">N-acetylmuramoyl-L-alanine amidase</fullName>
    </alternativeName>
</protein>
<name>A0ABT3FTV4_9BACT</name>
<keyword evidence="6" id="KW-0963">Cytoplasm</keyword>
<dbReference type="RefSeq" id="WP_264502968.1">
    <property type="nucleotide sequence ID" value="NZ_JAPDDS010000014.1"/>
</dbReference>
<dbReference type="InterPro" id="IPR051206">
    <property type="entry name" value="NAMLAA_amidase_2"/>
</dbReference>
<dbReference type="InterPro" id="IPR039448">
    <property type="entry name" value="Beta_helix"/>
</dbReference>
<evidence type="ECO:0000259" key="14">
    <source>
        <dbReference type="SMART" id="SM00644"/>
    </source>
</evidence>
<dbReference type="Proteomes" id="UP001207930">
    <property type="component" value="Unassembled WGS sequence"/>
</dbReference>
<dbReference type="EC" id="3.5.1.28" evidence="5"/>
<keyword evidence="8 15" id="KW-0378">Hydrolase</keyword>
<dbReference type="InterPro" id="IPR002502">
    <property type="entry name" value="Amidase_domain"/>
</dbReference>
<dbReference type="InterPro" id="IPR012334">
    <property type="entry name" value="Pectin_lyas_fold"/>
</dbReference>
<evidence type="ECO:0000256" key="10">
    <source>
        <dbReference type="ARBA" id="ARBA00023316"/>
    </source>
</evidence>
<evidence type="ECO:0000256" key="4">
    <source>
        <dbReference type="ARBA" id="ARBA00007553"/>
    </source>
</evidence>
<sequence length="1059" mass="114163">MIVEYPASAVWYIEARPWNENGMAPADPEKMGSGVVVELEQLDGESNSYAPRRIKKYILTCAHVVRRDSDDSLLREIVCFPPGKGYLRTEKDSRRSGSLSESFARLARVSSLSPCGGTLGARPESLQAASQDDWVLLEIDDEAPSIEERFQKQDSALGWAQVKMDESLKVIGYPGGAGTIAGKEAARRKDEHGKAHYWISGYPIEPAAPEDFEAKGNSPPGLIDYIGDDEVRPGMSGGGVFWNNKLVGIHRSSTDVAMRRGAIEADEIEKWLLSHKKLRPIRYAESTEVIPLPPLSITTAINGGVGGAAVSGSSRIQTLVPTVDTGLARWQKKIGHWVSVISQHPAKHRKEYLATASGGSVCAIMVSLGMLECGTFGSVAQGSSGFRSRFQRSWSDNNRHVFNEGLNARVTTRNAPEMVRHYQTVTLSGTEIPVRRRIVVEQGGTLVIEPGAHLSFDPGTGLEVHGVLKAKGGAEPGKNIVFTAAAPAEGWRGILFRGPGVKGSKLDYSEVSCGRGTPLAFNVDSFAVVAGSDGRFFSAPNPPDPKGLPAGGGLVFSEAQGVQLENCLFTRNLSQAGGAAYIHKSNELHFVSCRFEGNLAYSEYSSAQVPVSQRPIRTASPGGAVFLQDSHSINFRGCQFTGNQSLARFSCGGAIYAGFWASCSIVDCHFKNNVASNAGGAIYALSSTPRFQGTIRPMNPESGYRTTVDIAGGTFTNNRALAHLANPKSTWASHGSEIAVDLGTDVKIQESEFLNNTSEGRMVQADDNQPADEFRSPRTSLSATNLTMRSPWTSAAEIKPFGSYINQQELAIISPTVSHVVVAAAPPATISPGLAGVTDRLMMPESRIFGGKTETYSALRPSEVKIDTVVIHHVSAINWDEPGAGINEEIKAEMASQAATLHGDAKAFSPELCRAIFLGSGVSCHYMIDREGQVFRLVPESLAAWHAGVSKMPAPDDRTKVNDFSIGIELIGMHPSNYPRLADPEKGKGYTPEQYESLRSLLLNICGRHPITHVVGHDEIAGDSAISRGIQRDIPKTDPGPDFDWSRVRQSGSYHPILR</sequence>
<keyword evidence="10" id="KW-0961">Cell wall biogenesis/degradation</keyword>
<evidence type="ECO:0000313" key="15">
    <source>
        <dbReference type="EMBL" id="MCW1887013.1"/>
    </source>
</evidence>
<accession>A0ABT3FTV4</accession>
<evidence type="ECO:0000256" key="12">
    <source>
        <dbReference type="ARBA" id="ARBA00042615"/>
    </source>
</evidence>
<dbReference type="InterPro" id="IPR009003">
    <property type="entry name" value="Peptidase_S1_PA"/>
</dbReference>
<dbReference type="Pfam" id="PF01510">
    <property type="entry name" value="Amidase_2"/>
    <property type="match status" value="1"/>
</dbReference>
<evidence type="ECO:0000256" key="3">
    <source>
        <dbReference type="ARBA" id="ARBA00004496"/>
    </source>
</evidence>